<dbReference type="Proteomes" id="UP000321523">
    <property type="component" value="Unassembled WGS sequence"/>
</dbReference>
<accession>A0A512E2C9</accession>
<protein>
    <recommendedName>
        <fullName evidence="4">Egg lysin</fullName>
    </recommendedName>
</protein>
<evidence type="ECO:0008006" key="4">
    <source>
        <dbReference type="Google" id="ProtNLM"/>
    </source>
</evidence>
<keyword evidence="1" id="KW-1133">Transmembrane helix</keyword>
<feature type="transmembrane region" description="Helical" evidence="1">
    <location>
        <begin position="364"/>
        <end position="385"/>
    </location>
</feature>
<name>A0A512E2C9_9PROT</name>
<keyword evidence="1" id="KW-0472">Membrane</keyword>
<gene>
    <name evidence="2" type="ORF">SAE02_70300</name>
</gene>
<organism evidence="2 3">
    <name type="scientific">Skermanella aerolata</name>
    <dbReference type="NCBI Taxonomy" id="393310"/>
    <lineage>
        <taxon>Bacteria</taxon>
        <taxon>Pseudomonadati</taxon>
        <taxon>Pseudomonadota</taxon>
        <taxon>Alphaproteobacteria</taxon>
        <taxon>Rhodospirillales</taxon>
        <taxon>Azospirillaceae</taxon>
        <taxon>Skermanella</taxon>
    </lineage>
</organism>
<proteinExistence type="predicted"/>
<dbReference type="EMBL" id="BJYZ01000053">
    <property type="protein sequence ID" value="GEO42882.1"/>
    <property type="molecule type" value="Genomic_DNA"/>
</dbReference>
<dbReference type="RefSeq" id="WP_044435683.1">
    <property type="nucleotide sequence ID" value="NZ_BJYZ01000053.1"/>
</dbReference>
<dbReference type="Pfam" id="PF11902">
    <property type="entry name" value="DUF3422"/>
    <property type="match status" value="1"/>
</dbReference>
<dbReference type="InterPro" id="IPR021830">
    <property type="entry name" value="DUF3422"/>
</dbReference>
<dbReference type="OrthoDB" id="9767470at2"/>
<reference evidence="2 3" key="1">
    <citation type="submission" date="2019-07" db="EMBL/GenBank/DDBJ databases">
        <title>Whole genome shotgun sequence of Skermanella aerolata NBRC 106429.</title>
        <authorList>
            <person name="Hosoyama A."/>
            <person name="Uohara A."/>
            <person name="Ohji S."/>
            <person name="Ichikawa N."/>
        </authorList>
    </citation>
    <scope>NUCLEOTIDE SEQUENCE [LARGE SCALE GENOMIC DNA]</scope>
    <source>
        <strain evidence="2 3">NBRC 106429</strain>
    </source>
</reference>
<evidence type="ECO:0000256" key="1">
    <source>
        <dbReference type="SAM" id="Phobius"/>
    </source>
</evidence>
<keyword evidence="1" id="KW-0812">Transmembrane</keyword>
<feature type="transmembrane region" description="Helical" evidence="1">
    <location>
        <begin position="397"/>
        <end position="416"/>
    </location>
</feature>
<dbReference type="AlphaFoldDB" id="A0A512E2C9"/>
<evidence type="ECO:0000313" key="2">
    <source>
        <dbReference type="EMBL" id="GEO42882.1"/>
    </source>
</evidence>
<evidence type="ECO:0000313" key="3">
    <source>
        <dbReference type="Proteomes" id="UP000321523"/>
    </source>
</evidence>
<sequence>MRVPQDHPHRLQLYDEAHARPAEALVAPLRLSYLALVCDEARSEQAARMVDDLARRFGAAPPPPGANHYRADLGAFRLKWERHTEFTRYKFIAPDRVGDPFAEPALSAVPADWVAALPGQLTVATHVVLQRADAAPSDLDRIAGQWFGGNALVGAGIAGGAALAVTDYRIHGDGFGRLLVRDHAMTPGQAGRMIQRLLELDTYRLLALLALPVARELASPLSGCERELARITAALMSVREADEPLLLEQLTRLAAGIENRQSDNLYRFSAAAAYYELVRRRIAELREERIQGLQTFQEFIERRLAPAMNTCDWVVARQDSLSQRVARATRLLSIRVAITQERQTQAVLESMNRRARLQLRLQETVEGLSVAAVTYYVVGLVGYAAKALRQAGIDIDPELAMGVSIPIVALLTALGVRRIRRMVARST</sequence>
<comment type="caution">
    <text evidence="2">The sequence shown here is derived from an EMBL/GenBank/DDBJ whole genome shotgun (WGS) entry which is preliminary data.</text>
</comment>
<keyword evidence="3" id="KW-1185">Reference proteome</keyword>